<dbReference type="AlphaFoldDB" id="A0A9P0LBC5"/>
<evidence type="ECO:0000313" key="2">
    <source>
        <dbReference type="Proteomes" id="UP001152888"/>
    </source>
</evidence>
<name>A0A9P0LBC5_ACAOB</name>
<comment type="caution">
    <text evidence="1">The sequence shown here is derived from an EMBL/GenBank/DDBJ whole genome shotgun (WGS) entry which is preliminary data.</text>
</comment>
<evidence type="ECO:0000313" key="1">
    <source>
        <dbReference type="EMBL" id="CAH1993473.1"/>
    </source>
</evidence>
<sequence>MQYSQIQKTKEKERNL</sequence>
<dbReference type="EMBL" id="CAKOFQ010007173">
    <property type="protein sequence ID" value="CAH1993473.1"/>
    <property type="molecule type" value="Genomic_DNA"/>
</dbReference>
<protein>
    <submittedName>
        <fullName evidence="1">Uncharacterized protein</fullName>
    </submittedName>
</protein>
<dbReference type="Proteomes" id="UP001152888">
    <property type="component" value="Unassembled WGS sequence"/>
</dbReference>
<accession>A0A9P0LBC5</accession>
<proteinExistence type="predicted"/>
<gene>
    <name evidence="1" type="ORF">ACAOBT_LOCUS21526</name>
</gene>
<keyword evidence="2" id="KW-1185">Reference proteome</keyword>
<organism evidence="1 2">
    <name type="scientific">Acanthoscelides obtectus</name>
    <name type="common">Bean weevil</name>
    <name type="synonym">Bruchus obtectus</name>
    <dbReference type="NCBI Taxonomy" id="200917"/>
    <lineage>
        <taxon>Eukaryota</taxon>
        <taxon>Metazoa</taxon>
        <taxon>Ecdysozoa</taxon>
        <taxon>Arthropoda</taxon>
        <taxon>Hexapoda</taxon>
        <taxon>Insecta</taxon>
        <taxon>Pterygota</taxon>
        <taxon>Neoptera</taxon>
        <taxon>Endopterygota</taxon>
        <taxon>Coleoptera</taxon>
        <taxon>Polyphaga</taxon>
        <taxon>Cucujiformia</taxon>
        <taxon>Chrysomeloidea</taxon>
        <taxon>Chrysomelidae</taxon>
        <taxon>Bruchinae</taxon>
        <taxon>Bruchini</taxon>
        <taxon>Acanthoscelides</taxon>
    </lineage>
</organism>
<reference evidence="1" key="1">
    <citation type="submission" date="2022-03" db="EMBL/GenBank/DDBJ databases">
        <authorList>
            <person name="Sayadi A."/>
        </authorList>
    </citation>
    <scope>NUCLEOTIDE SEQUENCE</scope>
</reference>